<dbReference type="Proteomes" id="UP001385951">
    <property type="component" value="Unassembled WGS sequence"/>
</dbReference>
<keyword evidence="2" id="KW-1185">Reference proteome</keyword>
<organism evidence="1 2">
    <name type="scientific">Cerrena zonata</name>
    <dbReference type="NCBI Taxonomy" id="2478898"/>
    <lineage>
        <taxon>Eukaryota</taxon>
        <taxon>Fungi</taxon>
        <taxon>Dikarya</taxon>
        <taxon>Basidiomycota</taxon>
        <taxon>Agaricomycotina</taxon>
        <taxon>Agaricomycetes</taxon>
        <taxon>Polyporales</taxon>
        <taxon>Cerrenaceae</taxon>
        <taxon>Cerrena</taxon>
    </lineage>
</organism>
<sequence>MYLSRPLDPLPQLLRVKTSYDDSLERIQRRVRHNNPDAHADIPSFDFSTQNGVVKYGKLMRALVEDGRLDLVINVTGFMESMPVPV</sequence>
<comment type="caution">
    <text evidence="1">The sequence shown here is derived from an EMBL/GenBank/DDBJ whole genome shotgun (WGS) entry which is preliminary data.</text>
</comment>
<reference evidence="1 2" key="1">
    <citation type="submission" date="2022-09" db="EMBL/GenBank/DDBJ databases">
        <authorList>
            <person name="Palmer J.M."/>
        </authorList>
    </citation>
    <scope>NUCLEOTIDE SEQUENCE [LARGE SCALE GENOMIC DNA]</scope>
    <source>
        <strain evidence="1 2">DSM 7382</strain>
    </source>
</reference>
<proteinExistence type="predicted"/>
<accession>A0AAW0G994</accession>
<gene>
    <name evidence="1" type="ORF">QCA50_007142</name>
</gene>
<evidence type="ECO:0000313" key="1">
    <source>
        <dbReference type="EMBL" id="KAK7689351.1"/>
    </source>
</evidence>
<dbReference type="AlphaFoldDB" id="A0AAW0G994"/>
<evidence type="ECO:0000313" key="2">
    <source>
        <dbReference type="Proteomes" id="UP001385951"/>
    </source>
</evidence>
<protein>
    <submittedName>
        <fullName evidence="1">Uncharacterized protein</fullName>
    </submittedName>
</protein>
<dbReference type="EMBL" id="JASBNA010000008">
    <property type="protein sequence ID" value="KAK7689351.1"/>
    <property type="molecule type" value="Genomic_DNA"/>
</dbReference>
<name>A0AAW0G994_9APHY</name>